<dbReference type="InterPro" id="IPR019861">
    <property type="entry name" value="PorP/SprF_Bacteroidetes"/>
</dbReference>
<keyword evidence="3" id="KW-1185">Reference proteome</keyword>
<gene>
    <name evidence="2" type="ORF">GU926_04065</name>
</gene>
<keyword evidence="1" id="KW-0732">Signal</keyword>
<dbReference type="NCBIfam" id="TIGR03519">
    <property type="entry name" value="T9SS_PorP_fam"/>
    <property type="match status" value="1"/>
</dbReference>
<evidence type="ECO:0000313" key="3">
    <source>
        <dbReference type="Proteomes" id="UP000464214"/>
    </source>
</evidence>
<feature type="chain" id="PRO_5026955226" evidence="1">
    <location>
        <begin position="21"/>
        <end position="332"/>
    </location>
</feature>
<accession>A0A6P1NWQ8</accession>
<organism evidence="2 3">
    <name type="scientific">Nibribacter ruber</name>
    <dbReference type="NCBI Taxonomy" id="2698458"/>
    <lineage>
        <taxon>Bacteria</taxon>
        <taxon>Pseudomonadati</taxon>
        <taxon>Bacteroidota</taxon>
        <taxon>Cytophagia</taxon>
        <taxon>Cytophagales</taxon>
        <taxon>Hymenobacteraceae</taxon>
        <taxon>Nibribacter</taxon>
    </lineage>
</organism>
<dbReference type="KEGG" id="nib:GU926_04065"/>
<name>A0A6P1NWQ8_9BACT</name>
<evidence type="ECO:0000256" key="1">
    <source>
        <dbReference type="SAM" id="SignalP"/>
    </source>
</evidence>
<dbReference type="AlphaFoldDB" id="A0A6P1NWQ8"/>
<dbReference type="Pfam" id="PF11751">
    <property type="entry name" value="PorP_SprF"/>
    <property type="match status" value="1"/>
</dbReference>
<evidence type="ECO:0000313" key="2">
    <source>
        <dbReference type="EMBL" id="QHL86659.1"/>
    </source>
</evidence>
<dbReference type="Proteomes" id="UP000464214">
    <property type="component" value="Chromosome"/>
</dbReference>
<protein>
    <submittedName>
        <fullName evidence="2">Type IX secretion system membrane protein PorP/SprF</fullName>
    </submittedName>
</protein>
<dbReference type="RefSeq" id="WP_160689272.1">
    <property type="nucleotide sequence ID" value="NZ_CP047897.1"/>
</dbReference>
<proteinExistence type="predicted"/>
<sequence length="332" mass="36475">MKRFLLTGGLVLGMMTAGWAQQRPQYTQYMVNSYLFNPAITGIEDYTDIKFGSRQQWIGLEGAPKTYFLTAHSPLNKALGSVRSSSSPGGVRTVNRNKFVPAYPHHGAGIIAVVDKAGPLRRTNVNLSYAYHLPVTRSITISLGAYGGILRNSFNASEATFSNPAEPALNSDFLNRNFIDVGLGTWIYAPNFYLGFSGAQLLHTELKASEGSVTEGIIQRHFFGMAGYKFRVTPAVTLIPSVLVKIASPSPTTVDANLRAVYADRFWVGATYRTKDAYAAMLGLNVTHFLEMSYAYDYNTSNLNIANSGSHEVTVGVRLFNKGKVLCPRWMN</sequence>
<dbReference type="EMBL" id="CP047897">
    <property type="protein sequence ID" value="QHL86659.1"/>
    <property type="molecule type" value="Genomic_DNA"/>
</dbReference>
<reference evidence="2 3" key="1">
    <citation type="submission" date="2020-01" db="EMBL/GenBank/DDBJ databases">
        <authorList>
            <person name="Kim M."/>
        </authorList>
    </citation>
    <scope>NUCLEOTIDE SEQUENCE [LARGE SCALE GENOMIC DNA]</scope>
    <source>
        <strain evidence="2 3">BT10</strain>
    </source>
</reference>
<feature type="signal peptide" evidence="1">
    <location>
        <begin position="1"/>
        <end position="20"/>
    </location>
</feature>